<comment type="subcellular location">
    <subcellularLocation>
        <location evidence="1">Nucleus</location>
    </subcellularLocation>
</comment>
<keyword evidence="2" id="KW-0539">Nucleus</keyword>
<dbReference type="eggNOG" id="KOG2626">
    <property type="taxonomic scope" value="Eukaryota"/>
</dbReference>
<dbReference type="InterPro" id="IPR013320">
    <property type="entry name" value="ConA-like_dom_sf"/>
</dbReference>
<dbReference type="InterPro" id="IPR043136">
    <property type="entry name" value="B30.2/SPRY_sf"/>
</dbReference>
<dbReference type="SMART" id="SM00449">
    <property type="entry name" value="SPRY"/>
    <property type="match status" value="1"/>
</dbReference>
<evidence type="ECO:0000256" key="2">
    <source>
        <dbReference type="ARBA" id="ARBA00023242"/>
    </source>
</evidence>
<dbReference type="PANTHER" id="PTHR10598:SF0">
    <property type="entry name" value="SET1_ASH2 HISTONE METHYLTRANSFERASE COMPLEX SUBUNIT ASH2"/>
    <property type="match status" value="1"/>
</dbReference>
<dbReference type="InterPro" id="IPR003877">
    <property type="entry name" value="SPRY_dom"/>
</dbReference>
<feature type="compositionally biased region" description="Pro residues" evidence="3">
    <location>
        <begin position="359"/>
        <end position="372"/>
    </location>
</feature>
<evidence type="ECO:0000256" key="1">
    <source>
        <dbReference type="ARBA" id="ARBA00004123"/>
    </source>
</evidence>
<sequence length="372" mass="40905">MATTGSHKSKRRHTEPTQSNDHAARRAKKEVLQDAHAFNQERFRFYSAEADPYRPNHWRLCGYDRPLALSEQDKAQQLTLLDDNAVLVGSKGYCSARAGLGVAHGCWYWEVEVLPRATPLAPNYPEGHVRVGWSQGGCTCSDAPALVHKTSDIRFHLTRRIFWHCTCLALGCGLIGDVQYPCGFDGLSFSWRDKDGACFHRGRGDKTRLGEQGAFGPGDVLGLAIELPGQESLLDLSPAPPEAEAVDLKGLAYLETTLVTRVDEVCVGSRMMCYKNGQLLGSMALDVPKGRYYPTVSLYFNSQVRVNFGPKLRYPPTDGRFRPLAEFVPRYNAGLALFDAVQEAVNRVDQTASTAAAPTPVPARPAPLTKPA</sequence>
<feature type="region of interest" description="Disordered" evidence="3">
    <location>
        <begin position="1"/>
        <end position="29"/>
    </location>
</feature>
<name>A9VE24_MONBE</name>
<gene>
    <name evidence="5" type="ORF">MONBRDRAFT_13024</name>
</gene>
<dbReference type="InParanoid" id="A9VE24"/>
<dbReference type="STRING" id="81824.A9VE24"/>
<dbReference type="Proteomes" id="UP000001357">
    <property type="component" value="Unassembled WGS sequence"/>
</dbReference>
<dbReference type="SUPFAM" id="SSF49899">
    <property type="entry name" value="Concanavalin A-like lectins/glucanases"/>
    <property type="match status" value="1"/>
</dbReference>
<keyword evidence="6" id="KW-1185">Reference proteome</keyword>
<dbReference type="AlphaFoldDB" id="A9VE24"/>
<dbReference type="EMBL" id="CH991593">
    <property type="protein sequence ID" value="EDQ84234.1"/>
    <property type="molecule type" value="Genomic_DNA"/>
</dbReference>
<proteinExistence type="predicted"/>
<evidence type="ECO:0000313" key="6">
    <source>
        <dbReference type="Proteomes" id="UP000001357"/>
    </source>
</evidence>
<evidence type="ECO:0000259" key="4">
    <source>
        <dbReference type="SMART" id="SM00449"/>
    </source>
</evidence>
<evidence type="ECO:0000313" key="5">
    <source>
        <dbReference type="EMBL" id="EDQ84234.1"/>
    </source>
</evidence>
<reference evidence="5 6" key="1">
    <citation type="journal article" date="2008" name="Nature">
        <title>The genome of the choanoflagellate Monosiga brevicollis and the origin of metazoans.</title>
        <authorList>
            <consortium name="JGI Sequencing"/>
            <person name="King N."/>
            <person name="Westbrook M.J."/>
            <person name="Young S.L."/>
            <person name="Kuo A."/>
            <person name="Abedin M."/>
            <person name="Chapman J."/>
            <person name="Fairclough S."/>
            <person name="Hellsten U."/>
            <person name="Isogai Y."/>
            <person name="Letunic I."/>
            <person name="Marr M."/>
            <person name="Pincus D."/>
            <person name="Putnam N."/>
            <person name="Rokas A."/>
            <person name="Wright K.J."/>
            <person name="Zuzow R."/>
            <person name="Dirks W."/>
            <person name="Good M."/>
            <person name="Goodstein D."/>
            <person name="Lemons D."/>
            <person name="Li W."/>
            <person name="Lyons J.B."/>
            <person name="Morris A."/>
            <person name="Nichols S."/>
            <person name="Richter D.J."/>
            <person name="Salamov A."/>
            <person name="Bork P."/>
            <person name="Lim W.A."/>
            <person name="Manning G."/>
            <person name="Miller W.T."/>
            <person name="McGinnis W."/>
            <person name="Shapiro H."/>
            <person name="Tjian R."/>
            <person name="Grigoriev I.V."/>
            <person name="Rokhsar D."/>
        </authorList>
    </citation>
    <scope>NUCLEOTIDE SEQUENCE [LARGE SCALE GENOMIC DNA]</scope>
    <source>
        <strain evidence="6">MX1 / ATCC 50154</strain>
    </source>
</reference>
<dbReference type="GeneID" id="5896230"/>
<dbReference type="GO" id="GO:0000976">
    <property type="term" value="F:transcription cis-regulatory region binding"/>
    <property type="evidence" value="ECO:0000318"/>
    <property type="project" value="GO_Central"/>
</dbReference>
<dbReference type="CDD" id="cd12872">
    <property type="entry name" value="SPRY_Ash2"/>
    <property type="match status" value="1"/>
</dbReference>
<dbReference type="KEGG" id="mbr:MONBRDRAFT_13024"/>
<dbReference type="GO" id="GO:0048188">
    <property type="term" value="C:Set1C/COMPASS complex"/>
    <property type="evidence" value="ECO:0000318"/>
    <property type="project" value="GO_Central"/>
</dbReference>
<dbReference type="RefSeq" id="XP_001750958.1">
    <property type="nucleotide sequence ID" value="XM_001750906.1"/>
</dbReference>
<accession>A9VE24</accession>
<organism evidence="5 6">
    <name type="scientific">Monosiga brevicollis</name>
    <name type="common">Choanoflagellate</name>
    <dbReference type="NCBI Taxonomy" id="81824"/>
    <lineage>
        <taxon>Eukaryota</taxon>
        <taxon>Choanoflagellata</taxon>
        <taxon>Craspedida</taxon>
        <taxon>Salpingoecidae</taxon>
        <taxon>Monosiga</taxon>
    </lineage>
</organism>
<feature type="domain" description="SPRY" evidence="4">
    <location>
        <begin position="104"/>
        <end position="312"/>
    </location>
</feature>
<dbReference type="InterPro" id="IPR037353">
    <property type="entry name" value="ASH2"/>
</dbReference>
<dbReference type="PANTHER" id="PTHR10598">
    <property type="entry name" value="SET1/ASH2 HISTONE METHYLTRANSFERASE COMPLEX SUBUNIT ASH2"/>
    <property type="match status" value="1"/>
</dbReference>
<protein>
    <recommendedName>
        <fullName evidence="4">SPRY domain-containing protein</fullName>
    </recommendedName>
</protein>
<evidence type="ECO:0000256" key="3">
    <source>
        <dbReference type="SAM" id="MobiDB-lite"/>
    </source>
</evidence>
<feature type="region of interest" description="Disordered" evidence="3">
    <location>
        <begin position="352"/>
        <end position="372"/>
    </location>
</feature>
<dbReference type="Gene3D" id="2.60.120.920">
    <property type="match status" value="1"/>
</dbReference>